<feature type="compositionally biased region" description="Polar residues" evidence="6">
    <location>
        <begin position="214"/>
        <end position="228"/>
    </location>
</feature>
<dbReference type="FunFam" id="3.30.70.2460:FF:000001">
    <property type="entry name" value="DNA repair protein Rad4 family"/>
    <property type="match status" value="1"/>
</dbReference>
<dbReference type="GO" id="GO:0005737">
    <property type="term" value="C:cytoplasm"/>
    <property type="evidence" value="ECO:0007669"/>
    <property type="project" value="TreeGrafter"/>
</dbReference>
<dbReference type="GO" id="GO:0003684">
    <property type="term" value="F:damaged DNA binding"/>
    <property type="evidence" value="ECO:0007669"/>
    <property type="project" value="InterPro"/>
</dbReference>
<dbReference type="PANTHER" id="PTHR12135">
    <property type="entry name" value="DNA REPAIR PROTEIN XP-C / RAD4"/>
    <property type="match status" value="1"/>
</dbReference>
<comment type="subcellular location">
    <subcellularLocation>
        <location evidence="1">Nucleus</location>
    </subcellularLocation>
</comment>
<keyword evidence="5" id="KW-0539">Nucleus</keyword>
<dbReference type="InterPro" id="IPR004583">
    <property type="entry name" value="DNA_repair_Rad4"/>
</dbReference>
<reference evidence="9 10" key="1">
    <citation type="journal article" date="2020" name="bioRxiv">
        <title>Sequence and annotation of 42 cannabis genomes reveals extensive copy number variation in cannabinoid synthesis and pathogen resistance genes.</title>
        <authorList>
            <person name="Mckernan K.J."/>
            <person name="Helbert Y."/>
            <person name="Kane L.T."/>
            <person name="Ebling H."/>
            <person name="Zhang L."/>
            <person name="Liu B."/>
            <person name="Eaton Z."/>
            <person name="Mclaughlin S."/>
            <person name="Kingan S."/>
            <person name="Baybayan P."/>
            <person name="Concepcion G."/>
            <person name="Jordan M."/>
            <person name="Riva A."/>
            <person name="Barbazuk W."/>
            <person name="Harkins T."/>
        </authorList>
    </citation>
    <scope>NUCLEOTIDE SEQUENCE [LARGE SCALE GENOMIC DNA]</scope>
    <source>
        <strain evidence="10">cv. Jamaican Lion 4</strain>
        <tissue evidence="9">Leaf</tissue>
    </source>
</reference>
<organism evidence="9 10">
    <name type="scientific">Cannabis sativa</name>
    <name type="common">Hemp</name>
    <name type="synonym">Marijuana</name>
    <dbReference type="NCBI Taxonomy" id="3483"/>
    <lineage>
        <taxon>Eukaryota</taxon>
        <taxon>Viridiplantae</taxon>
        <taxon>Streptophyta</taxon>
        <taxon>Embryophyta</taxon>
        <taxon>Tracheophyta</taxon>
        <taxon>Spermatophyta</taxon>
        <taxon>Magnoliopsida</taxon>
        <taxon>eudicotyledons</taxon>
        <taxon>Gunneridae</taxon>
        <taxon>Pentapetalae</taxon>
        <taxon>rosids</taxon>
        <taxon>fabids</taxon>
        <taxon>Rosales</taxon>
        <taxon>Cannabaceae</taxon>
        <taxon>Cannabis</taxon>
    </lineage>
</organism>
<comment type="similarity">
    <text evidence="2">Belongs to the XPC family.</text>
</comment>
<dbReference type="AlphaFoldDB" id="A0A7J6GFI2"/>
<dbReference type="InterPro" id="IPR018327">
    <property type="entry name" value="BHD_2"/>
</dbReference>
<name>A0A7J6GFI2_CANSA</name>
<gene>
    <name evidence="9" type="ORF">G4B88_028252</name>
</gene>
<dbReference type="GO" id="GO:0006289">
    <property type="term" value="P:nucleotide-excision repair"/>
    <property type="evidence" value="ECO:0007669"/>
    <property type="project" value="InterPro"/>
</dbReference>
<feature type="compositionally biased region" description="Basic and acidic residues" evidence="6">
    <location>
        <begin position="62"/>
        <end position="72"/>
    </location>
</feature>
<dbReference type="PANTHER" id="PTHR12135:SF0">
    <property type="entry name" value="DNA REPAIR PROTEIN COMPLEMENTING XP-C CELLS"/>
    <property type="match status" value="1"/>
</dbReference>
<feature type="region of interest" description="Disordered" evidence="6">
    <location>
        <begin position="1"/>
        <end position="23"/>
    </location>
</feature>
<comment type="caution">
    <text evidence="9">The sequence shown here is derived from an EMBL/GenBank/DDBJ whole genome shotgun (WGS) entry which is preliminary data.</text>
</comment>
<dbReference type="Proteomes" id="UP000583929">
    <property type="component" value="Unassembled WGS sequence"/>
</dbReference>
<evidence type="ECO:0000256" key="4">
    <source>
        <dbReference type="ARBA" id="ARBA00023204"/>
    </source>
</evidence>
<evidence type="ECO:0000256" key="3">
    <source>
        <dbReference type="ARBA" id="ARBA00022763"/>
    </source>
</evidence>
<dbReference type="InterPro" id="IPR038765">
    <property type="entry name" value="Papain-like_cys_pep_sf"/>
</dbReference>
<dbReference type="SMART" id="SM01032">
    <property type="entry name" value="BHD_3"/>
    <property type="match status" value="1"/>
</dbReference>
<dbReference type="SUPFAM" id="SSF54001">
    <property type="entry name" value="Cysteine proteinases"/>
    <property type="match status" value="1"/>
</dbReference>
<dbReference type="GO" id="GO:0000111">
    <property type="term" value="C:nucleotide-excision repair factor 2 complex"/>
    <property type="evidence" value="ECO:0007669"/>
    <property type="project" value="TreeGrafter"/>
</dbReference>
<feature type="compositionally biased region" description="Basic and acidic residues" evidence="6">
    <location>
        <begin position="229"/>
        <end position="240"/>
    </location>
</feature>
<dbReference type="InterPro" id="IPR042488">
    <property type="entry name" value="Rad4_BHD3_sf"/>
</dbReference>
<dbReference type="Gene3D" id="3.30.70.2460">
    <property type="entry name" value="Rad4, beta-hairpin domain BHD3"/>
    <property type="match status" value="1"/>
</dbReference>
<evidence type="ECO:0000256" key="5">
    <source>
        <dbReference type="ARBA" id="ARBA00023242"/>
    </source>
</evidence>
<proteinExistence type="inferred from homology"/>
<evidence type="ECO:0000256" key="1">
    <source>
        <dbReference type="ARBA" id="ARBA00004123"/>
    </source>
</evidence>
<feature type="region of interest" description="Disordered" evidence="6">
    <location>
        <begin position="55"/>
        <end position="88"/>
    </location>
</feature>
<keyword evidence="4" id="KW-0234">DNA repair</keyword>
<dbReference type="EMBL" id="JAATIQ010000115">
    <property type="protein sequence ID" value="KAF4380879.1"/>
    <property type="molecule type" value="Genomic_DNA"/>
</dbReference>
<keyword evidence="10" id="KW-1185">Reference proteome</keyword>
<evidence type="ECO:0000313" key="9">
    <source>
        <dbReference type="EMBL" id="KAF4380879.1"/>
    </source>
</evidence>
<accession>A0A7J6GFI2</accession>
<feature type="compositionally biased region" description="Basic residues" evidence="6">
    <location>
        <begin position="197"/>
        <end position="209"/>
    </location>
</feature>
<evidence type="ECO:0000313" key="10">
    <source>
        <dbReference type="Proteomes" id="UP000583929"/>
    </source>
</evidence>
<dbReference type="Pfam" id="PF10405">
    <property type="entry name" value="BHD_3"/>
    <property type="match status" value="1"/>
</dbReference>
<evidence type="ECO:0000256" key="2">
    <source>
        <dbReference type="ARBA" id="ARBA00009525"/>
    </source>
</evidence>
<dbReference type="Gene3D" id="3.90.260.10">
    <property type="entry name" value="Transglutaminase-like"/>
    <property type="match status" value="1"/>
</dbReference>
<evidence type="ECO:0000256" key="6">
    <source>
        <dbReference type="SAM" id="MobiDB-lite"/>
    </source>
</evidence>
<keyword evidence="3" id="KW-0227">DNA damage</keyword>
<sequence>MLTRLDKNVKDVEKPKGDESRLKGDDFFDGLSQLVIDDDQVVLAGLEAVAKINVPAPNPDVVGEKSDALHTDEETEDTVSDTPLLDKRKRAPALKSPFVDFGSADVGSTPMELMSSGSPSAGDDRDFKMVTYVKGLYALNDAFADPVSTEIEAKFDSWIGTDTSTKPIRDSESRSSSEFLNDNGTLAEKSQEAVGKLLRRSNKRGSRGTKKNDNNLQQCDLSSRQGSGSEKDDKQDIDSRVKLTVSEADGCSRDTTGSTLREDKVEETLPCNLSESRADIDDLDWEDGSIPSLDPASNEVTIEFNETPDSVRRKPIRRVTAEDKEIAEIVHKVHLLCLLGRGRLIDRACDDSLIQAALLSLLPRHLLNISMVAKLTAKDLHPLILWFRDNFHVRSLTDVKMSFHSALAHALETCEGTSEEIAALSVALFRALNLTTRFVSILDVTSLKPDGEKSDYFSQDASRSCRGIFSNSTPMVARQSEVSASLGKSFSPSQSVYETSQRSSCTTKDCHLTDNTQHTDFPTNYDLKTKHVSGDCSLAFESKHDSSEACLAQKSQGSKRKGDLEFELQMEMALSSTAVGNAGTKIPSVVNNSGNSLSAFSSHSKRMKKIVCEESCSNVISTAIGSKRVGSPLYWAEVHCNGENLTGKWVHVDAINAIIDGEQKVEAVAAACKTSLRYAVAFAGNGAKDVTRRYCMQWYKIASKRVNSIWWDAVLAPLRDIESRATGGMVLSENDHVDCSFNPNDSMRVSENLKDENLPNNPVLLGKSGLEVLKDFGERTGVKSSLRNSLIATRSSLEDMELETRALTEPLPTNQQVLHPKGPILGYCSGHPVYPRACVQTLKTKERWLREALQVKVNELPVKESKYSRKLQKVKSFEDDDCARNNSEGTLELYGKWQLEPLQLPHAVNGLVPKNERGQVDVWSEKCLPPGTVHLRLPRVFSIAKELEIDYAPAMVGFEFRNGQSYPVFDGIVVCAEFRDVILEAYRGEQERKEAEEKKRNEREAISHWYQLLSSIVTRKRIKDRYGKSLSSQASTDIKTASNISNVHVSADQAVNQSFRCQEGDMDTNKLGTTSTDLPEEHQHVFLTEDQCFDEENLVLTKRCHCGFSIEVEEL</sequence>
<dbReference type="SMART" id="SM01031">
    <property type="entry name" value="BHD_2"/>
    <property type="match status" value="1"/>
</dbReference>
<evidence type="ECO:0008006" key="11">
    <source>
        <dbReference type="Google" id="ProtNLM"/>
    </source>
</evidence>
<evidence type="ECO:0000259" key="8">
    <source>
        <dbReference type="SMART" id="SM01032"/>
    </source>
</evidence>
<dbReference type="InterPro" id="IPR018328">
    <property type="entry name" value="Rad4_beta-hairpin_dom3"/>
</dbReference>
<dbReference type="InterPro" id="IPR018325">
    <property type="entry name" value="Rad4/PNGase_transGLS-fold"/>
</dbReference>
<dbReference type="GO" id="GO:0006298">
    <property type="term" value="P:mismatch repair"/>
    <property type="evidence" value="ECO:0007669"/>
    <property type="project" value="TreeGrafter"/>
</dbReference>
<protein>
    <recommendedName>
        <fullName evidence="11">DNA repair protein RAD4</fullName>
    </recommendedName>
</protein>
<feature type="domain" description="Rad4 beta-hairpin" evidence="8">
    <location>
        <begin position="912"/>
        <end position="986"/>
    </location>
</feature>
<feature type="region of interest" description="Disordered" evidence="6">
    <location>
        <begin position="160"/>
        <end position="240"/>
    </location>
</feature>
<dbReference type="GO" id="GO:0003697">
    <property type="term" value="F:single-stranded DNA binding"/>
    <property type="evidence" value="ECO:0007669"/>
    <property type="project" value="TreeGrafter"/>
</dbReference>
<dbReference type="Pfam" id="PF03835">
    <property type="entry name" value="Rad4"/>
    <property type="match status" value="1"/>
</dbReference>
<dbReference type="GO" id="GO:0071942">
    <property type="term" value="C:XPC complex"/>
    <property type="evidence" value="ECO:0007669"/>
    <property type="project" value="TreeGrafter"/>
</dbReference>
<evidence type="ECO:0000259" key="7">
    <source>
        <dbReference type="SMART" id="SM01031"/>
    </source>
</evidence>
<dbReference type="InterPro" id="IPR036985">
    <property type="entry name" value="Transglutaminase-like_sf"/>
</dbReference>
<feature type="domain" description="Rad4 beta-hairpin" evidence="7">
    <location>
        <begin position="842"/>
        <end position="905"/>
    </location>
</feature>
<dbReference type="Pfam" id="PF10404">
    <property type="entry name" value="BHD_2"/>
    <property type="match status" value="1"/>
</dbReference>